<dbReference type="Gene3D" id="3.30.450.40">
    <property type="match status" value="1"/>
</dbReference>
<dbReference type="AlphaFoldDB" id="A0A8J3NF64"/>
<dbReference type="SUPFAM" id="SSF55781">
    <property type="entry name" value="GAF domain-like"/>
    <property type="match status" value="1"/>
</dbReference>
<dbReference type="Pfam" id="PF03861">
    <property type="entry name" value="ANTAR"/>
    <property type="match status" value="1"/>
</dbReference>
<dbReference type="SMART" id="SM00065">
    <property type="entry name" value="GAF"/>
    <property type="match status" value="1"/>
</dbReference>
<comment type="caution">
    <text evidence="4">The sequence shown here is derived from an EMBL/GenBank/DDBJ whole genome shotgun (WGS) entry which is preliminary data.</text>
</comment>
<dbReference type="Pfam" id="PF13185">
    <property type="entry name" value="GAF_2"/>
    <property type="match status" value="1"/>
</dbReference>
<dbReference type="InterPro" id="IPR036388">
    <property type="entry name" value="WH-like_DNA-bd_sf"/>
</dbReference>
<dbReference type="Gene3D" id="1.10.10.10">
    <property type="entry name" value="Winged helix-like DNA-binding domain superfamily/Winged helix DNA-binding domain"/>
    <property type="match status" value="1"/>
</dbReference>
<dbReference type="GO" id="GO:0003723">
    <property type="term" value="F:RNA binding"/>
    <property type="evidence" value="ECO:0007669"/>
    <property type="project" value="InterPro"/>
</dbReference>
<dbReference type="InterPro" id="IPR012074">
    <property type="entry name" value="GAF_ANTAR"/>
</dbReference>
<evidence type="ECO:0000256" key="1">
    <source>
        <dbReference type="ARBA" id="ARBA00023015"/>
    </source>
</evidence>
<gene>
    <name evidence="4" type="ORF">Aru02nite_54740</name>
</gene>
<protein>
    <submittedName>
        <fullName evidence="4">GAF domain-containing protein</fullName>
    </submittedName>
</protein>
<dbReference type="InterPro" id="IPR003018">
    <property type="entry name" value="GAF"/>
</dbReference>
<keyword evidence="2" id="KW-0804">Transcription</keyword>
<feature type="domain" description="ANTAR" evidence="3">
    <location>
        <begin position="182"/>
        <end position="243"/>
    </location>
</feature>
<name>A0A8J3NF64_9ACTN</name>
<reference evidence="4" key="1">
    <citation type="submission" date="2021-01" db="EMBL/GenBank/DDBJ databases">
        <title>Whole genome shotgun sequence of Actinocatenispora rupis NBRC 107355.</title>
        <authorList>
            <person name="Komaki H."/>
            <person name="Tamura T."/>
        </authorList>
    </citation>
    <scope>NUCLEOTIDE SEQUENCE</scope>
    <source>
        <strain evidence="4">NBRC 107355</strain>
    </source>
</reference>
<keyword evidence="5" id="KW-1185">Reference proteome</keyword>
<dbReference type="PIRSF" id="PIRSF036625">
    <property type="entry name" value="GAF_ANTAR"/>
    <property type="match status" value="1"/>
</dbReference>
<sequence length="259" mass="27502">MSDGPQPPGDAYADAVDDQRNTMVAVFAAVTAHLVDEYDAGAVLDLIAEGSAEVLQADAGILLRDAGGDLRVAAASNESARLAEMLQSHTDEGPCVDTISTGDLVRVADLRGAERRWPLFTTATLRVGYASVYSVPVHVEDETIGGLNLFCRTSTVLGDEQIRFARVLADLAALALTQPSLRHRREQLAERTLATLNDRVEIDHAVGLLAGATDLDAAQAATVLFDYARRVRLRPVDVARALVGGSLPPRDVAVGHLAT</sequence>
<evidence type="ECO:0000259" key="3">
    <source>
        <dbReference type="PROSITE" id="PS50921"/>
    </source>
</evidence>
<evidence type="ECO:0000313" key="5">
    <source>
        <dbReference type="Proteomes" id="UP000612808"/>
    </source>
</evidence>
<proteinExistence type="predicted"/>
<dbReference type="Proteomes" id="UP000612808">
    <property type="component" value="Unassembled WGS sequence"/>
</dbReference>
<dbReference type="SMART" id="SM01012">
    <property type="entry name" value="ANTAR"/>
    <property type="match status" value="1"/>
</dbReference>
<dbReference type="InterPro" id="IPR005561">
    <property type="entry name" value="ANTAR"/>
</dbReference>
<dbReference type="InterPro" id="IPR029016">
    <property type="entry name" value="GAF-like_dom_sf"/>
</dbReference>
<evidence type="ECO:0000313" key="4">
    <source>
        <dbReference type="EMBL" id="GID14585.1"/>
    </source>
</evidence>
<keyword evidence="1" id="KW-0805">Transcription regulation</keyword>
<dbReference type="EMBL" id="BOMB01000032">
    <property type="protein sequence ID" value="GID14585.1"/>
    <property type="molecule type" value="Genomic_DNA"/>
</dbReference>
<evidence type="ECO:0000256" key="2">
    <source>
        <dbReference type="ARBA" id="ARBA00023163"/>
    </source>
</evidence>
<organism evidence="4 5">
    <name type="scientific">Actinocatenispora rupis</name>
    <dbReference type="NCBI Taxonomy" id="519421"/>
    <lineage>
        <taxon>Bacteria</taxon>
        <taxon>Bacillati</taxon>
        <taxon>Actinomycetota</taxon>
        <taxon>Actinomycetes</taxon>
        <taxon>Micromonosporales</taxon>
        <taxon>Micromonosporaceae</taxon>
        <taxon>Actinocatenispora</taxon>
    </lineage>
</organism>
<dbReference type="PROSITE" id="PS50921">
    <property type="entry name" value="ANTAR"/>
    <property type="match status" value="1"/>
</dbReference>
<accession>A0A8J3NF64</accession>